<comment type="caution">
    <text evidence="1">The sequence shown here is derived from an EMBL/GenBank/DDBJ whole genome shotgun (WGS) entry which is preliminary data.</text>
</comment>
<reference evidence="1 2" key="1">
    <citation type="journal article" date="2012" name="J. Bacteriol.">
        <title>Genome Sequence of the Halotolerant Bacterium Imtechella halotolerans K1T.</title>
        <authorList>
            <person name="Kumar S."/>
            <person name="Vikram S."/>
            <person name="Subramanian S."/>
            <person name="Raghava G.P."/>
            <person name="Pinnaka A.K."/>
        </authorList>
    </citation>
    <scope>NUCLEOTIDE SEQUENCE [LARGE SCALE GENOMIC DNA]</scope>
    <source>
        <strain evidence="1 2">K1</strain>
    </source>
</reference>
<proteinExistence type="predicted"/>
<dbReference type="eggNOG" id="COG1075">
    <property type="taxonomic scope" value="Bacteria"/>
</dbReference>
<gene>
    <name evidence="1" type="ORF">W5A_04648</name>
</gene>
<dbReference type="Proteomes" id="UP000005938">
    <property type="component" value="Unassembled WGS sequence"/>
</dbReference>
<evidence type="ECO:0000313" key="2">
    <source>
        <dbReference type="Proteomes" id="UP000005938"/>
    </source>
</evidence>
<protein>
    <recommendedName>
        <fullName evidence="3">Alpha/beta hydrolase</fullName>
    </recommendedName>
</protein>
<dbReference type="STRING" id="946077.W5A_04648"/>
<accession>I0WGF8</accession>
<keyword evidence="2" id="KW-1185">Reference proteome</keyword>
<name>I0WGF8_9FLAO</name>
<dbReference type="Gene3D" id="3.40.50.1820">
    <property type="entry name" value="alpha/beta hydrolase"/>
    <property type="match status" value="1"/>
</dbReference>
<organism evidence="1 2">
    <name type="scientific">Imtechella halotolerans K1</name>
    <dbReference type="NCBI Taxonomy" id="946077"/>
    <lineage>
        <taxon>Bacteria</taxon>
        <taxon>Pseudomonadati</taxon>
        <taxon>Bacteroidota</taxon>
        <taxon>Flavobacteriia</taxon>
        <taxon>Flavobacteriales</taxon>
        <taxon>Flavobacteriaceae</taxon>
        <taxon>Imtechella</taxon>
    </lineage>
</organism>
<sequence>MPGMAANPSIFEHIQLPTDKYELHWLSWKLPEKGESLFAYANRMVQEVKHPNPVLLGVSFGGILVQEMAKVIPVKRLIIVSSVKSKHELPKKMIWAKYTKVYKLLPTGLVSNIELLAKYAFGDAVTKRLALYEKYLSVRDKKYIDWSLDCIINWDQEKESPGVIHIHGDKDPVFPIQYIQNAIVIKGGTHIIIINKYKWFNENLEHLIEEGIEKKL</sequence>
<dbReference type="InterPro" id="IPR029058">
    <property type="entry name" value="AB_hydrolase_fold"/>
</dbReference>
<evidence type="ECO:0000313" key="1">
    <source>
        <dbReference type="EMBL" id="EID75474.1"/>
    </source>
</evidence>
<dbReference type="SUPFAM" id="SSF53474">
    <property type="entry name" value="alpha/beta-Hydrolases"/>
    <property type="match status" value="1"/>
</dbReference>
<evidence type="ECO:0008006" key="3">
    <source>
        <dbReference type="Google" id="ProtNLM"/>
    </source>
</evidence>
<dbReference type="EMBL" id="AJJU01000004">
    <property type="protein sequence ID" value="EID75474.1"/>
    <property type="molecule type" value="Genomic_DNA"/>
</dbReference>
<dbReference type="AlphaFoldDB" id="I0WGF8"/>
<dbReference type="PATRIC" id="fig|946077.3.peg.943"/>